<dbReference type="Gene3D" id="3.10.450.50">
    <property type="match status" value="1"/>
</dbReference>
<evidence type="ECO:0000313" key="2">
    <source>
        <dbReference type="EMBL" id="ACY15492.1"/>
    </source>
</evidence>
<protein>
    <submittedName>
        <fullName evidence="2">Phenazine biosynthesis protein</fullName>
    </submittedName>
</protein>
<gene>
    <name evidence="2" type="ordered locus">Hoch_2983</name>
</gene>
<dbReference type="OrthoDB" id="2083380at2"/>
<proteinExistence type="predicted"/>
<dbReference type="HOGENOM" id="CLU_124277_1_2_7"/>
<dbReference type="SUPFAM" id="SSF54427">
    <property type="entry name" value="NTF2-like"/>
    <property type="match status" value="1"/>
</dbReference>
<dbReference type="Proteomes" id="UP000001880">
    <property type="component" value="Chromosome"/>
</dbReference>
<dbReference type="RefSeq" id="WP_012828092.1">
    <property type="nucleotide sequence ID" value="NC_013440.1"/>
</dbReference>
<dbReference type="EMBL" id="CP001804">
    <property type="protein sequence ID" value="ACY15492.1"/>
    <property type="molecule type" value="Genomic_DNA"/>
</dbReference>
<keyword evidence="3" id="KW-1185">Reference proteome</keyword>
<evidence type="ECO:0000259" key="1">
    <source>
        <dbReference type="Pfam" id="PF12680"/>
    </source>
</evidence>
<dbReference type="eggNOG" id="COG3631">
    <property type="taxonomic scope" value="Bacteria"/>
</dbReference>
<dbReference type="InterPro" id="IPR037401">
    <property type="entry name" value="SnoaL-like"/>
</dbReference>
<sequence>MTTEQLLTAHLEHVTRDDARWLALFADDAVIEFPYALDTPTRLVGRDAIARFCAEIFPFFDELRFSALRLYQTTDPAVVLAEVHGSARITTTGAAYEQDYVMYVRSEAGRIVHYREYWNPTGVGDAFGSAL</sequence>
<reference evidence="2 3" key="1">
    <citation type="journal article" date="2010" name="Stand. Genomic Sci.">
        <title>Complete genome sequence of Haliangium ochraceum type strain (SMP-2).</title>
        <authorList>
            <consortium name="US DOE Joint Genome Institute (JGI-PGF)"/>
            <person name="Ivanova N."/>
            <person name="Daum C."/>
            <person name="Lang E."/>
            <person name="Abt B."/>
            <person name="Kopitz M."/>
            <person name="Saunders E."/>
            <person name="Lapidus A."/>
            <person name="Lucas S."/>
            <person name="Glavina Del Rio T."/>
            <person name="Nolan M."/>
            <person name="Tice H."/>
            <person name="Copeland A."/>
            <person name="Cheng J.F."/>
            <person name="Chen F."/>
            <person name="Bruce D."/>
            <person name="Goodwin L."/>
            <person name="Pitluck S."/>
            <person name="Mavromatis K."/>
            <person name="Pati A."/>
            <person name="Mikhailova N."/>
            <person name="Chen A."/>
            <person name="Palaniappan K."/>
            <person name="Land M."/>
            <person name="Hauser L."/>
            <person name="Chang Y.J."/>
            <person name="Jeffries C.D."/>
            <person name="Detter J.C."/>
            <person name="Brettin T."/>
            <person name="Rohde M."/>
            <person name="Goker M."/>
            <person name="Bristow J."/>
            <person name="Markowitz V."/>
            <person name="Eisen J.A."/>
            <person name="Hugenholtz P."/>
            <person name="Kyrpides N.C."/>
            <person name="Klenk H.P."/>
        </authorList>
    </citation>
    <scope>NUCLEOTIDE SEQUENCE [LARGE SCALE GENOMIC DNA]</scope>
    <source>
        <strain evidence="3">DSM 14365 / CIP 107738 / JCM 11303 / AJ 13395 / SMP-2</strain>
    </source>
</reference>
<dbReference type="AlphaFoldDB" id="D0LQY4"/>
<evidence type="ECO:0000313" key="3">
    <source>
        <dbReference type="Proteomes" id="UP000001880"/>
    </source>
</evidence>
<dbReference type="KEGG" id="hoh:Hoch_2983"/>
<dbReference type="InterPro" id="IPR032710">
    <property type="entry name" value="NTF2-like_dom_sf"/>
</dbReference>
<name>D0LQY4_HALO1</name>
<organism evidence="2 3">
    <name type="scientific">Haliangium ochraceum (strain DSM 14365 / JCM 11303 / SMP-2)</name>
    <dbReference type="NCBI Taxonomy" id="502025"/>
    <lineage>
        <taxon>Bacteria</taxon>
        <taxon>Pseudomonadati</taxon>
        <taxon>Myxococcota</taxon>
        <taxon>Polyangia</taxon>
        <taxon>Haliangiales</taxon>
        <taxon>Kofleriaceae</taxon>
        <taxon>Haliangium</taxon>
    </lineage>
</organism>
<feature type="domain" description="SnoaL-like" evidence="1">
    <location>
        <begin position="15"/>
        <end position="114"/>
    </location>
</feature>
<accession>D0LQY4</accession>
<dbReference type="STRING" id="502025.Hoch_2983"/>
<dbReference type="Pfam" id="PF12680">
    <property type="entry name" value="SnoaL_2"/>
    <property type="match status" value="1"/>
</dbReference>